<dbReference type="eggNOG" id="COG1475">
    <property type="taxonomic scope" value="Bacteria"/>
</dbReference>
<dbReference type="BioCyc" id="FCF748224-HMP:GTSS-1606-MONOMER"/>
<dbReference type="Gene3D" id="3.90.1530.10">
    <property type="entry name" value="Conserved hypothetical protein from pyrococcus furiosus pfu- 392566-001, ParB domain"/>
    <property type="match status" value="1"/>
</dbReference>
<evidence type="ECO:0000256" key="1">
    <source>
        <dbReference type="SAM" id="MobiDB-lite"/>
    </source>
</evidence>
<dbReference type="Proteomes" id="UP000006028">
    <property type="component" value="Unassembled WGS sequence"/>
</dbReference>
<comment type="caution">
    <text evidence="2">The sequence shown here is derived from an EMBL/GenBank/DDBJ whole genome shotgun (WGS) entry which is preliminary data.</text>
</comment>
<sequence length="350" mass="39011">MMNLNALKIDPEFQGKIPPLTFEELNQLEANILRDGRIINPIIVWQGLIVDGHNRYTIAKKHPEIPFTVHEKEFASRYEAIIWICKNQLGRRNLTPEQKKYLIGKQYEAEKCANGGDRKSPVAKSGYGKRNLIGAPKTCYKVAAESGVGRTYVIEAEHYAKGLDAAEEAVPGTRQKVLSGEVKPTASEIASVARAPPEERPALVAEICKPKKPKPQKPTTPKQKNPPAVAAPLPDASTSDEEAPDEEPTSTPAPSEPIFPQKENEPLKVDRQQILEIANNRYHVKQLANGAAMLCEVSGAANSMMRRWESVFREYPDILSDAENRASVGRTIQKLRDYLKNLEDKMEELL</sequence>
<feature type="region of interest" description="Disordered" evidence="1">
    <location>
        <begin position="178"/>
        <end position="262"/>
    </location>
</feature>
<dbReference type="STRING" id="748224.HMPREF9436_00283"/>
<dbReference type="SUPFAM" id="SSF110849">
    <property type="entry name" value="ParB/Sulfiredoxin"/>
    <property type="match status" value="1"/>
</dbReference>
<accession>E2ZF54</accession>
<reference evidence="2 3" key="1">
    <citation type="submission" date="2010-08" db="EMBL/GenBank/DDBJ databases">
        <authorList>
            <person name="Weinstock G."/>
            <person name="Sodergren E."/>
            <person name="Clifton S."/>
            <person name="Fulton L."/>
            <person name="Fulton B."/>
            <person name="Courtney L."/>
            <person name="Fronick C."/>
            <person name="Harrison M."/>
            <person name="Strong C."/>
            <person name="Farmer C."/>
            <person name="Delahaunty K."/>
            <person name="Markovic C."/>
            <person name="Hall O."/>
            <person name="Minx P."/>
            <person name="Tomlinson C."/>
            <person name="Mitreva M."/>
            <person name="Hou S."/>
            <person name="Chen J."/>
            <person name="Wollam A."/>
            <person name="Pepin K.H."/>
            <person name="Johnson M."/>
            <person name="Bhonagiri V."/>
            <person name="Zhang X."/>
            <person name="Suruliraj S."/>
            <person name="Warren W."/>
            <person name="Chinwalla A."/>
            <person name="Mardis E.R."/>
            <person name="Wilson R.K."/>
        </authorList>
    </citation>
    <scope>NUCLEOTIDE SEQUENCE [LARGE SCALE GENOMIC DNA]</scope>
    <source>
        <strain evidence="2 3">KLE1255</strain>
    </source>
</reference>
<feature type="compositionally biased region" description="Low complexity" evidence="1">
    <location>
        <begin position="217"/>
        <end position="227"/>
    </location>
</feature>
<dbReference type="EMBL" id="AECU01000025">
    <property type="protein sequence ID" value="EFQ08174.1"/>
    <property type="molecule type" value="Genomic_DNA"/>
</dbReference>
<gene>
    <name evidence="2" type="ORF">HMPREF9436_00283</name>
</gene>
<protein>
    <recommendedName>
        <fullName evidence="4">ParB/Sulfiredoxin domain-containing protein</fullName>
    </recommendedName>
</protein>
<evidence type="ECO:0000313" key="2">
    <source>
        <dbReference type="EMBL" id="EFQ08174.1"/>
    </source>
</evidence>
<dbReference type="RefSeq" id="WP_005937820.1">
    <property type="nucleotide sequence ID" value="NZ_GL538237.1"/>
</dbReference>
<dbReference type="AlphaFoldDB" id="E2ZF54"/>
<evidence type="ECO:0000313" key="3">
    <source>
        <dbReference type="Proteomes" id="UP000006028"/>
    </source>
</evidence>
<organism evidence="2 3">
    <name type="scientific">Faecalibacterium cf. prausnitzii KLE1255</name>
    <dbReference type="NCBI Taxonomy" id="748224"/>
    <lineage>
        <taxon>Bacteria</taxon>
        <taxon>Bacillati</taxon>
        <taxon>Bacillota</taxon>
        <taxon>Clostridia</taxon>
        <taxon>Eubacteriales</taxon>
        <taxon>Oscillospiraceae</taxon>
        <taxon>Faecalibacterium</taxon>
    </lineage>
</organism>
<name>E2ZF54_9FIRM</name>
<proteinExistence type="predicted"/>
<evidence type="ECO:0008006" key="4">
    <source>
        <dbReference type="Google" id="ProtNLM"/>
    </source>
</evidence>
<dbReference type="InterPro" id="IPR036086">
    <property type="entry name" value="ParB/Sulfiredoxin_sf"/>
</dbReference>
<feature type="compositionally biased region" description="Acidic residues" evidence="1">
    <location>
        <begin position="238"/>
        <end position="248"/>
    </location>
</feature>
<dbReference type="OrthoDB" id="5944985at2"/>
<dbReference type="HOGENOM" id="CLU_071252_0_0_9"/>